<name>A0A1C2DH06_9PSED</name>
<dbReference type="PROSITE" id="PS51371">
    <property type="entry name" value="CBS"/>
    <property type="match status" value="2"/>
</dbReference>
<reference evidence="4 5" key="1">
    <citation type="submission" date="2016-08" db="EMBL/GenBank/DDBJ databases">
        <title>Whole genome sequence of Pseudomonas graminis strain UASWS1507, a potential biological control agent for agriculture.</title>
        <authorList>
            <person name="Crovadore J."/>
            <person name="Calmin G."/>
            <person name="Chablais R."/>
            <person name="Cochard B."/>
            <person name="Lefort F."/>
        </authorList>
    </citation>
    <scope>NUCLEOTIDE SEQUENCE [LARGE SCALE GENOMIC DNA]</scope>
    <source>
        <strain evidence="4 5">UASWS1507</strain>
    </source>
</reference>
<gene>
    <name evidence="4" type="ORF">BBI10_21025</name>
</gene>
<comment type="caution">
    <text evidence="4">The sequence shown here is derived from an EMBL/GenBank/DDBJ whole genome shotgun (WGS) entry which is preliminary data.</text>
</comment>
<dbReference type="SMART" id="SM00116">
    <property type="entry name" value="CBS"/>
    <property type="match status" value="2"/>
</dbReference>
<dbReference type="CDD" id="cd04623">
    <property type="entry name" value="CBS_pair_bac_euk"/>
    <property type="match status" value="1"/>
</dbReference>
<feature type="domain" description="CBS" evidence="3">
    <location>
        <begin position="79"/>
        <end position="134"/>
    </location>
</feature>
<dbReference type="PANTHER" id="PTHR43080">
    <property type="entry name" value="CBS DOMAIN-CONTAINING PROTEIN CBSX3, MITOCHONDRIAL"/>
    <property type="match status" value="1"/>
</dbReference>
<protein>
    <submittedName>
        <fullName evidence="4">Histidine kinase</fullName>
    </submittedName>
</protein>
<sequence length="148" mass="16320">MTTVAELLKLKDPHHADVHTVGPGEMVLEAIKLMSEKNIGAVPVVRDGKVVGIVSERDYARKMELKGRASAGTPVSDIMTHDVQTVGSQHTVEHCMNIMTDRRLRHLPVVDEGRLIGLLSIGDLVKAAIAEQARLIEKMQEYIRGESY</sequence>
<proteinExistence type="predicted"/>
<dbReference type="InterPro" id="IPR044725">
    <property type="entry name" value="CBSX3_CBS_dom"/>
</dbReference>
<evidence type="ECO:0000256" key="1">
    <source>
        <dbReference type="ARBA" id="ARBA00023122"/>
    </source>
</evidence>
<evidence type="ECO:0000259" key="3">
    <source>
        <dbReference type="PROSITE" id="PS51371"/>
    </source>
</evidence>
<dbReference type="EMBL" id="MDEN01000068">
    <property type="protein sequence ID" value="OCX14041.1"/>
    <property type="molecule type" value="Genomic_DNA"/>
</dbReference>
<organism evidence="4 5">
    <name type="scientific">Pseudomonas graminis</name>
    <dbReference type="NCBI Taxonomy" id="158627"/>
    <lineage>
        <taxon>Bacteria</taxon>
        <taxon>Pseudomonadati</taxon>
        <taxon>Pseudomonadota</taxon>
        <taxon>Gammaproteobacteria</taxon>
        <taxon>Pseudomonadales</taxon>
        <taxon>Pseudomonadaceae</taxon>
        <taxon>Pseudomonas</taxon>
    </lineage>
</organism>
<feature type="domain" description="CBS" evidence="3">
    <location>
        <begin position="13"/>
        <end position="70"/>
    </location>
</feature>
<dbReference type="Proteomes" id="UP000095143">
    <property type="component" value="Unassembled WGS sequence"/>
</dbReference>
<dbReference type="Gene3D" id="3.10.580.10">
    <property type="entry name" value="CBS-domain"/>
    <property type="match status" value="1"/>
</dbReference>
<evidence type="ECO:0000313" key="5">
    <source>
        <dbReference type="Proteomes" id="UP000095143"/>
    </source>
</evidence>
<keyword evidence="4" id="KW-0808">Transferase</keyword>
<accession>A0A1C2DH06</accession>
<dbReference type="AlphaFoldDB" id="A0A1C2DH06"/>
<dbReference type="InterPro" id="IPR046342">
    <property type="entry name" value="CBS_dom_sf"/>
</dbReference>
<keyword evidence="1 2" id="KW-0129">CBS domain</keyword>
<dbReference type="SUPFAM" id="SSF54631">
    <property type="entry name" value="CBS-domain pair"/>
    <property type="match status" value="1"/>
</dbReference>
<dbReference type="InterPro" id="IPR000644">
    <property type="entry name" value="CBS_dom"/>
</dbReference>
<dbReference type="PANTHER" id="PTHR43080:SF2">
    <property type="entry name" value="CBS DOMAIN-CONTAINING PROTEIN"/>
    <property type="match status" value="1"/>
</dbReference>
<dbReference type="OrthoDB" id="9807125at2"/>
<dbReference type="GO" id="GO:0016301">
    <property type="term" value="F:kinase activity"/>
    <property type="evidence" value="ECO:0007669"/>
    <property type="project" value="UniProtKB-KW"/>
</dbReference>
<dbReference type="Pfam" id="PF00571">
    <property type="entry name" value="CBS"/>
    <property type="match status" value="2"/>
</dbReference>
<evidence type="ECO:0000256" key="2">
    <source>
        <dbReference type="PROSITE-ProRule" id="PRU00703"/>
    </source>
</evidence>
<keyword evidence="4" id="KW-0418">Kinase</keyword>
<dbReference type="InterPro" id="IPR051257">
    <property type="entry name" value="Diverse_CBS-Domain"/>
</dbReference>
<dbReference type="RefSeq" id="WP_065991548.1">
    <property type="nucleotide sequence ID" value="NZ_MDEN01000068.1"/>
</dbReference>
<evidence type="ECO:0000313" key="4">
    <source>
        <dbReference type="EMBL" id="OCX14041.1"/>
    </source>
</evidence>